<gene>
    <name evidence="2" type="primary">Dwil\GK27360</name>
    <name evidence="2" type="ORF">Dwil_GK27360</name>
</gene>
<keyword evidence="3" id="KW-1185">Reference proteome</keyword>
<dbReference type="Pfam" id="PF13358">
    <property type="entry name" value="DDE_3"/>
    <property type="match status" value="1"/>
</dbReference>
<dbReference type="STRING" id="7260.A0A0Q9WVK4"/>
<dbReference type="GO" id="GO:0003676">
    <property type="term" value="F:nucleic acid binding"/>
    <property type="evidence" value="ECO:0007669"/>
    <property type="project" value="InterPro"/>
</dbReference>
<feature type="domain" description="Tc1-like transposase DDE" evidence="1">
    <location>
        <begin position="28"/>
        <end position="90"/>
    </location>
</feature>
<sequence length="170" mass="19772">MVNAEKYKEIILSGLVPSIESITEREKEPIFQDDSAPCHRARSISILKSELGIESLDWPGNSPDLNPIENVWALMNAKIRKEKPKSLQELMKTIEKVWFEDITAEYLETLYESMPNRVKCVIKAKDWTLGKLGKETVVQEWKFKRITDLRQLHLNGHFECAYKLTNQFGY</sequence>
<dbReference type="InParanoid" id="A0A0Q9WVK4"/>
<protein>
    <recommendedName>
        <fullName evidence="1">Tc1-like transposase DDE domain-containing protein</fullName>
    </recommendedName>
</protein>
<proteinExistence type="predicted"/>
<dbReference type="OrthoDB" id="4843387at2759"/>
<dbReference type="Gene3D" id="3.30.420.10">
    <property type="entry name" value="Ribonuclease H-like superfamily/Ribonuclease H"/>
    <property type="match status" value="1"/>
</dbReference>
<accession>A0A0Q9WVK4</accession>
<dbReference type="InterPro" id="IPR038717">
    <property type="entry name" value="Tc1-like_DDE_dom"/>
</dbReference>
<organism evidence="2 3">
    <name type="scientific">Drosophila willistoni</name>
    <name type="common">Fruit fly</name>
    <dbReference type="NCBI Taxonomy" id="7260"/>
    <lineage>
        <taxon>Eukaryota</taxon>
        <taxon>Metazoa</taxon>
        <taxon>Ecdysozoa</taxon>
        <taxon>Arthropoda</taxon>
        <taxon>Hexapoda</taxon>
        <taxon>Insecta</taxon>
        <taxon>Pterygota</taxon>
        <taxon>Neoptera</taxon>
        <taxon>Endopterygota</taxon>
        <taxon>Diptera</taxon>
        <taxon>Brachycera</taxon>
        <taxon>Muscomorpha</taxon>
        <taxon>Ephydroidea</taxon>
        <taxon>Drosophilidae</taxon>
        <taxon>Drosophila</taxon>
        <taxon>Sophophora</taxon>
    </lineage>
</organism>
<dbReference type="Proteomes" id="UP000007798">
    <property type="component" value="Unassembled WGS sequence"/>
</dbReference>
<evidence type="ECO:0000259" key="1">
    <source>
        <dbReference type="Pfam" id="PF13358"/>
    </source>
</evidence>
<dbReference type="SMR" id="A0A0Q9WVK4"/>
<dbReference type="AlphaFoldDB" id="A0A0Q9WVK4"/>
<evidence type="ECO:0000313" key="2">
    <source>
        <dbReference type="EMBL" id="KRG00159.1"/>
    </source>
</evidence>
<name>A0A0Q9WVK4_DROWI</name>
<evidence type="ECO:0000313" key="3">
    <source>
        <dbReference type="Proteomes" id="UP000007798"/>
    </source>
</evidence>
<reference evidence="2 3" key="1">
    <citation type="journal article" date="2007" name="Nature">
        <title>Evolution of genes and genomes on the Drosophila phylogeny.</title>
        <authorList>
            <consortium name="Drosophila 12 Genomes Consortium"/>
            <person name="Clark A.G."/>
            <person name="Eisen M.B."/>
            <person name="Smith D.R."/>
            <person name="Bergman C.M."/>
            <person name="Oliver B."/>
            <person name="Markow T.A."/>
            <person name="Kaufman T.C."/>
            <person name="Kellis M."/>
            <person name="Gelbart W."/>
            <person name="Iyer V.N."/>
            <person name="Pollard D.A."/>
            <person name="Sackton T.B."/>
            <person name="Larracuente A.M."/>
            <person name="Singh N.D."/>
            <person name="Abad J.P."/>
            <person name="Abt D.N."/>
            <person name="Adryan B."/>
            <person name="Aguade M."/>
            <person name="Akashi H."/>
            <person name="Anderson W.W."/>
            <person name="Aquadro C.F."/>
            <person name="Ardell D.H."/>
            <person name="Arguello R."/>
            <person name="Artieri C.G."/>
            <person name="Barbash D.A."/>
            <person name="Barker D."/>
            <person name="Barsanti P."/>
            <person name="Batterham P."/>
            <person name="Batzoglou S."/>
            <person name="Begun D."/>
            <person name="Bhutkar A."/>
            <person name="Blanco E."/>
            <person name="Bosak S.A."/>
            <person name="Bradley R.K."/>
            <person name="Brand A.D."/>
            <person name="Brent M.R."/>
            <person name="Brooks A.N."/>
            <person name="Brown R.H."/>
            <person name="Butlin R.K."/>
            <person name="Caggese C."/>
            <person name="Calvi B.R."/>
            <person name="Bernardo de Carvalho A."/>
            <person name="Caspi A."/>
            <person name="Castrezana S."/>
            <person name="Celniker S.E."/>
            <person name="Chang J.L."/>
            <person name="Chapple C."/>
            <person name="Chatterji S."/>
            <person name="Chinwalla A."/>
            <person name="Civetta A."/>
            <person name="Clifton S.W."/>
            <person name="Comeron J.M."/>
            <person name="Costello J.C."/>
            <person name="Coyne J.A."/>
            <person name="Daub J."/>
            <person name="David R.G."/>
            <person name="Delcher A.L."/>
            <person name="Delehaunty K."/>
            <person name="Do C.B."/>
            <person name="Ebling H."/>
            <person name="Edwards K."/>
            <person name="Eickbush T."/>
            <person name="Evans J.D."/>
            <person name="Filipski A."/>
            <person name="Findeiss S."/>
            <person name="Freyhult E."/>
            <person name="Fulton L."/>
            <person name="Fulton R."/>
            <person name="Garcia A.C."/>
            <person name="Gardiner A."/>
            <person name="Garfield D.A."/>
            <person name="Garvin B.E."/>
            <person name="Gibson G."/>
            <person name="Gilbert D."/>
            <person name="Gnerre S."/>
            <person name="Godfrey J."/>
            <person name="Good R."/>
            <person name="Gotea V."/>
            <person name="Gravely B."/>
            <person name="Greenberg A.J."/>
            <person name="Griffiths-Jones S."/>
            <person name="Gross S."/>
            <person name="Guigo R."/>
            <person name="Gustafson E.A."/>
            <person name="Haerty W."/>
            <person name="Hahn M.W."/>
            <person name="Halligan D.L."/>
            <person name="Halpern A.L."/>
            <person name="Halter G.M."/>
            <person name="Han M.V."/>
            <person name="Heger A."/>
            <person name="Hillier L."/>
            <person name="Hinrichs A.S."/>
            <person name="Holmes I."/>
            <person name="Hoskins R.A."/>
            <person name="Hubisz M.J."/>
            <person name="Hultmark D."/>
            <person name="Huntley M.A."/>
            <person name="Jaffe D.B."/>
            <person name="Jagadeeshan S."/>
            <person name="Jeck W.R."/>
            <person name="Johnson J."/>
            <person name="Jones C.D."/>
            <person name="Jordan W.C."/>
            <person name="Karpen G.H."/>
            <person name="Kataoka E."/>
            <person name="Keightley P.D."/>
            <person name="Kheradpour P."/>
            <person name="Kirkness E.F."/>
            <person name="Koerich L.B."/>
            <person name="Kristiansen K."/>
            <person name="Kudrna D."/>
            <person name="Kulathinal R.J."/>
            <person name="Kumar S."/>
            <person name="Kwok R."/>
            <person name="Lander E."/>
            <person name="Langley C.H."/>
            <person name="Lapoint R."/>
            <person name="Lazzaro B.P."/>
            <person name="Lee S.J."/>
            <person name="Levesque L."/>
            <person name="Li R."/>
            <person name="Lin C.F."/>
            <person name="Lin M.F."/>
            <person name="Lindblad-Toh K."/>
            <person name="Llopart A."/>
            <person name="Long M."/>
            <person name="Low L."/>
            <person name="Lozovsky E."/>
            <person name="Lu J."/>
            <person name="Luo M."/>
            <person name="Machado C.A."/>
            <person name="Makalowski W."/>
            <person name="Marzo M."/>
            <person name="Matsuda M."/>
            <person name="Matzkin L."/>
            <person name="McAllister B."/>
            <person name="McBride C.S."/>
            <person name="McKernan B."/>
            <person name="McKernan K."/>
            <person name="Mendez-Lago M."/>
            <person name="Minx P."/>
            <person name="Mollenhauer M.U."/>
            <person name="Montooth K."/>
            <person name="Mount S.M."/>
            <person name="Mu X."/>
            <person name="Myers E."/>
            <person name="Negre B."/>
            <person name="Newfeld S."/>
            <person name="Nielsen R."/>
            <person name="Noor M.A."/>
            <person name="O'Grady P."/>
            <person name="Pachter L."/>
            <person name="Papaceit M."/>
            <person name="Parisi M.J."/>
            <person name="Parisi M."/>
            <person name="Parts L."/>
            <person name="Pedersen J.S."/>
            <person name="Pesole G."/>
            <person name="Phillippy A.M."/>
            <person name="Ponting C.P."/>
            <person name="Pop M."/>
            <person name="Porcelli D."/>
            <person name="Powell J.R."/>
            <person name="Prohaska S."/>
            <person name="Pruitt K."/>
            <person name="Puig M."/>
            <person name="Quesneville H."/>
            <person name="Ram K.R."/>
            <person name="Rand D."/>
            <person name="Rasmussen M.D."/>
            <person name="Reed L.K."/>
            <person name="Reenan R."/>
            <person name="Reily A."/>
            <person name="Remington K.A."/>
            <person name="Rieger T.T."/>
            <person name="Ritchie M.G."/>
            <person name="Robin C."/>
            <person name="Rogers Y.H."/>
            <person name="Rohde C."/>
            <person name="Rozas J."/>
            <person name="Rubenfield M.J."/>
            <person name="Ruiz A."/>
            <person name="Russo S."/>
            <person name="Salzberg S.L."/>
            <person name="Sanchez-Gracia A."/>
            <person name="Saranga D.J."/>
            <person name="Sato H."/>
            <person name="Schaeffer S.W."/>
            <person name="Schatz M.C."/>
            <person name="Schlenke T."/>
            <person name="Schwartz R."/>
            <person name="Segarra C."/>
            <person name="Singh R.S."/>
            <person name="Sirot L."/>
            <person name="Sirota M."/>
            <person name="Sisneros N.B."/>
            <person name="Smith C.D."/>
            <person name="Smith T.F."/>
            <person name="Spieth J."/>
            <person name="Stage D.E."/>
            <person name="Stark A."/>
            <person name="Stephan W."/>
            <person name="Strausberg R.L."/>
            <person name="Strempel S."/>
            <person name="Sturgill D."/>
            <person name="Sutton G."/>
            <person name="Sutton G.G."/>
            <person name="Tao W."/>
            <person name="Teichmann S."/>
            <person name="Tobari Y.N."/>
            <person name="Tomimura Y."/>
            <person name="Tsolas J.M."/>
            <person name="Valente V.L."/>
            <person name="Venter E."/>
            <person name="Venter J.C."/>
            <person name="Vicario S."/>
            <person name="Vieira F.G."/>
            <person name="Vilella A.J."/>
            <person name="Villasante A."/>
            <person name="Walenz B."/>
            <person name="Wang J."/>
            <person name="Wasserman M."/>
            <person name="Watts T."/>
            <person name="Wilson D."/>
            <person name="Wilson R.K."/>
            <person name="Wing R.A."/>
            <person name="Wolfner M.F."/>
            <person name="Wong A."/>
            <person name="Wong G.K."/>
            <person name="Wu C.I."/>
            <person name="Wu G."/>
            <person name="Yamamoto D."/>
            <person name="Yang H.P."/>
            <person name="Yang S.P."/>
            <person name="Yorke J.A."/>
            <person name="Yoshida K."/>
            <person name="Zdobnov E."/>
            <person name="Zhang P."/>
            <person name="Zhang Y."/>
            <person name="Zimin A.V."/>
            <person name="Baldwin J."/>
            <person name="Abdouelleil A."/>
            <person name="Abdulkadir J."/>
            <person name="Abebe A."/>
            <person name="Abera B."/>
            <person name="Abreu J."/>
            <person name="Acer S.C."/>
            <person name="Aftuck L."/>
            <person name="Alexander A."/>
            <person name="An P."/>
            <person name="Anderson E."/>
            <person name="Anderson S."/>
            <person name="Arachi H."/>
            <person name="Azer M."/>
            <person name="Bachantsang P."/>
            <person name="Barry A."/>
            <person name="Bayul T."/>
            <person name="Berlin A."/>
            <person name="Bessette D."/>
            <person name="Bloom T."/>
            <person name="Blye J."/>
            <person name="Boguslavskiy L."/>
            <person name="Bonnet C."/>
            <person name="Boukhgalter B."/>
            <person name="Bourzgui I."/>
            <person name="Brown A."/>
            <person name="Cahill P."/>
            <person name="Channer S."/>
            <person name="Cheshatsang Y."/>
            <person name="Chuda L."/>
            <person name="Citroen M."/>
            <person name="Collymore A."/>
            <person name="Cooke P."/>
            <person name="Costello M."/>
            <person name="D'Aco K."/>
            <person name="Daza R."/>
            <person name="De Haan G."/>
            <person name="DeGray S."/>
            <person name="DeMaso C."/>
            <person name="Dhargay N."/>
            <person name="Dooley K."/>
            <person name="Dooley E."/>
            <person name="Doricent M."/>
            <person name="Dorje P."/>
            <person name="Dorjee K."/>
            <person name="Dupes A."/>
            <person name="Elong R."/>
            <person name="Falk J."/>
            <person name="Farina A."/>
            <person name="Faro S."/>
            <person name="Ferguson D."/>
            <person name="Fisher S."/>
            <person name="Foley C.D."/>
            <person name="Franke A."/>
            <person name="Friedrich D."/>
            <person name="Gadbois L."/>
            <person name="Gearin G."/>
            <person name="Gearin C.R."/>
            <person name="Giannoukos G."/>
            <person name="Goode T."/>
            <person name="Graham J."/>
            <person name="Grandbois E."/>
            <person name="Grewal S."/>
            <person name="Gyaltsen K."/>
            <person name="Hafez N."/>
            <person name="Hagos B."/>
            <person name="Hall J."/>
            <person name="Henson C."/>
            <person name="Hollinger A."/>
            <person name="Honan T."/>
            <person name="Huard M.D."/>
            <person name="Hughes L."/>
            <person name="Hurhula B."/>
            <person name="Husby M.E."/>
            <person name="Kamat A."/>
            <person name="Kanga B."/>
            <person name="Kashin S."/>
            <person name="Khazanovich D."/>
            <person name="Kisner P."/>
            <person name="Lance K."/>
            <person name="Lara M."/>
            <person name="Lee W."/>
            <person name="Lennon N."/>
            <person name="Letendre F."/>
            <person name="LeVine R."/>
            <person name="Lipovsky A."/>
            <person name="Liu X."/>
            <person name="Liu J."/>
            <person name="Liu S."/>
            <person name="Lokyitsang T."/>
            <person name="Lokyitsang Y."/>
            <person name="Lubonja R."/>
            <person name="Lui A."/>
            <person name="MacDonald P."/>
            <person name="Magnisalis V."/>
            <person name="Maru K."/>
            <person name="Matthews C."/>
            <person name="McCusker W."/>
            <person name="McDonough S."/>
            <person name="Mehta T."/>
            <person name="Meldrim J."/>
            <person name="Meneus L."/>
            <person name="Mihai O."/>
            <person name="Mihalev A."/>
            <person name="Mihova T."/>
            <person name="Mittelman R."/>
            <person name="Mlenga V."/>
            <person name="Montmayeur A."/>
            <person name="Mulrain L."/>
            <person name="Navidi A."/>
            <person name="Naylor J."/>
            <person name="Negash T."/>
            <person name="Nguyen T."/>
            <person name="Nguyen N."/>
            <person name="Nicol R."/>
            <person name="Norbu C."/>
            <person name="Norbu N."/>
            <person name="Novod N."/>
            <person name="O'Neill B."/>
            <person name="Osman S."/>
            <person name="Markiewicz E."/>
            <person name="Oyono O.L."/>
            <person name="Patti C."/>
            <person name="Phunkhang P."/>
            <person name="Pierre F."/>
            <person name="Priest M."/>
            <person name="Raghuraman S."/>
            <person name="Rege F."/>
            <person name="Reyes R."/>
            <person name="Rise C."/>
            <person name="Rogov P."/>
            <person name="Ross K."/>
            <person name="Ryan E."/>
            <person name="Settipalli S."/>
            <person name="Shea T."/>
            <person name="Sherpa N."/>
            <person name="Shi L."/>
            <person name="Shih D."/>
            <person name="Sparrow T."/>
            <person name="Spaulding J."/>
            <person name="Stalker J."/>
            <person name="Stange-Thomann N."/>
            <person name="Stavropoulos S."/>
            <person name="Stone C."/>
            <person name="Strader C."/>
            <person name="Tesfaye S."/>
            <person name="Thomson T."/>
            <person name="Thoulutsang Y."/>
            <person name="Thoulutsang D."/>
            <person name="Topham K."/>
            <person name="Topping I."/>
            <person name="Tsamla T."/>
            <person name="Vassiliev H."/>
            <person name="Vo A."/>
            <person name="Wangchuk T."/>
            <person name="Wangdi T."/>
            <person name="Weiand M."/>
            <person name="Wilkinson J."/>
            <person name="Wilson A."/>
            <person name="Yadav S."/>
            <person name="Young G."/>
            <person name="Yu Q."/>
            <person name="Zembek L."/>
            <person name="Zhong D."/>
            <person name="Zimmer A."/>
            <person name="Zwirko Z."/>
            <person name="Jaffe D.B."/>
            <person name="Alvarez P."/>
            <person name="Brockman W."/>
            <person name="Butler J."/>
            <person name="Chin C."/>
            <person name="Gnerre S."/>
            <person name="Grabherr M."/>
            <person name="Kleber M."/>
            <person name="Mauceli E."/>
            <person name="MacCallum I."/>
        </authorList>
    </citation>
    <scope>NUCLEOTIDE SEQUENCE [LARGE SCALE GENOMIC DNA]</scope>
    <source>
        <strain evidence="3">Tucson 14030-0811.24</strain>
    </source>
</reference>
<dbReference type="InterPro" id="IPR036397">
    <property type="entry name" value="RNaseH_sf"/>
</dbReference>
<dbReference type="EMBL" id="CH964272">
    <property type="protein sequence ID" value="KRG00159.1"/>
    <property type="molecule type" value="Genomic_DNA"/>
</dbReference>